<evidence type="ECO:0000259" key="3">
    <source>
        <dbReference type="Pfam" id="PF13548"/>
    </source>
</evidence>
<feature type="transmembrane region" description="Helical" evidence="2">
    <location>
        <begin position="152"/>
        <end position="177"/>
    </location>
</feature>
<organism evidence="4 5">
    <name type="scientific">Abyssobacteria bacterium (strain SURF_5)</name>
    <dbReference type="NCBI Taxonomy" id="2093360"/>
    <lineage>
        <taxon>Bacteria</taxon>
        <taxon>Pseudomonadati</taxon>
        <taxon>Candidatus Hydrogenedentota</taxon>
        <taxon>Candidatus Abyssobacteria</taxon>
    </lineage>
</organism>
<feature type="region of interest" description="Disordered" evidence="1">
    <location>
        <begin position="323"/>
        <end position="345"/>
    </location>
</feature>
<evidence type="ECO:0000256" key="1">
    <source>
        <dbReference type="SAM" id="MobiDB-lite"/>
    </source>
</evidence>
<reference evidence="4 5" key="1">
    <citation type="journal article" date="2017" name="ISME J.">
        <title>Energy and carbon metabolisms in a deep terrestrial subsurface fluid microbial community.</title>
        <authorList>
            <person name="Momper L."/>
            <person name="Jungbluth S.P."/>
            <person name="Lee M.D."/>
            <person name="Amend J.P."/>
        </authorList>
    </citation>
    <scope>NUCLEOTIDE SEQUENCE [LARGE SCALE GENOMIC DNA]</scope>
    <source>
        <strain evidence="4">SURF_5</strain>
    </source>
</reference>
<sequence length="345" mass="37025">MEALIKLSSVMGLSLTSGVNLYATVAVVGLVSKFNMIKGLPPEFQAFDNDAVIFLAIALYLCEFAVDKIPGFDSLWDSIHTIIRPFGAALVSLTIVGEADPSVEVLTALLGSSLALATHTAKAGTRLVVNTSPEPFSNIALSVAEDVGVVGFSLLVISHPVISLIISLILLILLVWLGPGLWRGALLVLKAIVVRLYTIFSGAAAASPEALPDGIAELVDEEFSKGEPVRATIQGYLRKVKGCGRNRKGYMILTDKRILFVFRKLFRSQVKSWDLSEVEKAKLQKKLLFDILAIKSDGKFFQVIVLKNRSGLARKAHELLSGATGAEDSEAPAGRGEPRPGIVDS</sequence>
<dbReference type="InterPro" id="IPR025196">
    <property type="entry name" value="DUF4126"/>
</dbReference>
<keyword evidence="2" id="KW-0812">Transmembrane</keyword>
<keyword evidence="2" id="KW-0472">Membrane</keyword>
<dbReference type="AlphaFoldDB" id="A0A3A4P8A7"/>
<dbReference type="Proteomes" id="UP000265882">
    <property type="component" value="Unassembled WGS sequence"/>
</dbReference>
<proteinExistence type="predicted"/>
<comment type="caution">
    <text evidence="4">The sequence shown here is derived from an EMBL/GenBank/DDBJ whole genome shotgun (WGS) entry which is preliminary data.</text>
</comment>
<dbReference type="EMBL" id="QZKU01000039">
    <property type="protein sequence ID" value="RJP24161.1"/>
    <property type="molecule type" value="Genomic_DNA"/>
</dbReference>
<accession>A0A3A4P8A7</accession>
<evidence type="ECO:0000313" key="4">
    <source>
        <dbReference type="EMBL" id="RJP24161.1"/>
    </source>
</evidence>
<feature type="transmembrane region" description="Helical" evidence="2">
    <location>
        <begin position="12"/>
        <end position="31"/>
    </location>
</feature>
<evidence type="ECO:0000256" key="2">
    <source>
        <dbReference type="SAM" id="Phobius"/>
    </source>
</evidence>
<name>A0A3A4P8A7_ABYX5</name>
<evidence type="ECO:0000313" key="5">
    <source>
        <dbReference type="Proteomes" id="UP000265882"/>
    </source>
</evidence>
<dbReference type="Pfam" id="PF13548">
    <property type="entry name" value="DUF4126"/>
    <property type="match status" value="1"/>
</dbReference>
<protein>
    <submittedName>
        <fullName evidence="4">DUF4126 domain-containing protein</fullName>
    </submittedName>
</protein>
<gene>
    <name evidence="4" type="ORF">C4520_04535</name>
</gene>
<feature type="domain" description="DUF4126" evidence="3">
    <location>
        <begin position="9"/>
        <end position="177"/>
    </location>
</feature>
<keyword evidence="2" id="KW-1133">Transmembrane helix</keyword>